<sequence length="440" mass="48732">MTQTMFSPPTKDRGTDAWEVRSLRSILSPRSERNRPDLPLLSVARERGVFVRSTDDANHNAIPEDLTNYKIARKGDLVVNKMKAWQGSLGLAPVDGIVSPAYFVFKADFAVPRYGEYLFRSKPYVAKFGAASDGVRIGQWDLNIPRMRDIEVHLPPAAEQAAIVKYLAHANARIDKAIATKRRLIALLDEQREKVRADLFLGLPGHAARLKDVATIQTGLTLGKDYGAQELTAYPYLRVANVQMGRVDASTIAYVAVPEREAVRTTLRAGDVLMTEGGDIDKLGRGVVWDGQIEPCLHQNHVFAVRCKDVILPEFLASWLSGPVAREYFYLTAKKTTNLASTNSTTLGKLPVVLPSLVEQGRILRDIEDRTASMDVTIGKAEREILLLREFRTRLVADVVTGQVDVRAIAASLPDTPEQDTDLDLMLEDVLEEALSEGED</sequence>
<keyword evidence="2" id="KW-1185">Reference proteome</keyword>
<accession>A0ACD4B2T8</accession>
<dbReference type="Proteomes" id="UP001060245">
    <property type="component" value="Chromosome"/>
</dbReference>
<proteinExistence type="predicted"/>
<organism evidence="1 2">
    <name type="scientific">Microbacterium maritypicum</name>
    <name type="common">Microbacterium liquefaciens</name>
    <dbReference type="NCBI Taxonomy" id="33918"/>
    <lineage>
        <taxon>Bacteria</taxon>
        <taxon>Bacillati</taxon>
        <taxon>Actinomycetota</taxon>
        <taxon>Actinomycetes</taxon>
        <taxon>Micrococcales</taxon>
        <taxon>Microbacteriaceae</taxon>
        <taxon>Microbacterium</taxon>
    </lineage>
</organism>
<evidence type="ECO:0000313" key="1">
    <source>
        <dbReference type="EMBL" id="UTT51814.1"/>
    </source>
</evidence>
<dbReference type="EMBL" id="CP101471">
    <property type="protein sequence ID" value="UTT51814.1"/>
    <property type="molecule type" value="Genomic_DNA"/>
</dbReference>
<name>A0ACD4B2T8_MICMQ</name>
<evidence type="ECO:0000313" key="2">
    <source>
        <dbReference type="Proteomes" id="UP001060245"/>
    </source>
</evidence>
<reference evidence="1" key="1">
    <citation type="submission" date="2022-07" db="EMBL/GenBank/DDBJ databases">
        <title>Complete genome of DND4.</title>
        <authorList>
            <person name="Cao G."/>
        </authorList>
    </citation>
    <scope>NUCLEOTIDE SEQUENCE</scope>
    <source>
        <strain evidence="1">DND4</strain>
    </source>
</reference>
<protein>
    <submittedName>
        <fullName evidence="1">Uncharacterized protein</fullName>
    </submittedName>
</protein>
<gene>
    <name evidence="1" type="ORF">NMQ05_12020</name>
</gene>